<dbReference type="Proteomes" id="UP000234681">
    <property type="component" value="Chromosome 18"/>
</dbReference>
<evidence type="ECO:0000313" key="1">
    <source>
        <dbReference type="EMBL" id="EDL76467.1"/>
    </source>
</evidence>
<reference evidence="2" key="1">
    <citation type="submission" date="2005-09" db="EMBL/GenBank/DDBJ databases">
        <authorList>
            <person name="Mural R.J."/>
            <person name="Li P.W."/>
            <person name="Adams M.D."/>
            <person name="Amanatides P.G."/>
            <person name="Baden-Tillson H."/>
            <person name="Barnstead M."/>
            <person name="Chin S.H."/>
            <person name="Dew I."/>
            <person name="Evans C.A."/>
            <person name="Ferriera S."/>
            <person name="Flanigan M."/>
            <person name="Fosler C."/>
            <person name="Glodek A."/>
            <person name="Gu Z."/>
            <person name="Holt R.A."/>
            <person name="Jennings D."/>
            <person name="Kraft C.L."/>
            <person name="Lu F."/>
            <person name="Nguyen T."/>
            <person name="Nusskern D.R."/>
            <person name="Pfannkoch C.M."/>
            <person name="Sitter C."/>
            <person name="Sutton G.G."/>
            <person name="Venter J.C."/>
            <person name="Wang Z."/>
            <person name="Woodage T."/>
            <person name="Zheng X.H."/>
            <person name="Zhong F."/>
        </authorList>
    </citation>
    <scope>NUCLEOTIDE SEQUENCE [LARGE SCALE GENOMIC DNA]</scope>
    <source>
        <strain>BN</strain>
        <strain evidence="2">Sprague-Dawley</strain>
    </source>
</reference>
<accession>A6J3I4</accession>
<name>A6J3I4_RAT</name>
<dbReference type="EMBL" id="CH473974">
    <property type="protein sequence ID" value="EDL76467.1"/>
    <property type="molecule type" value="Genomic_DNA"/>
</dbReference>
<protein>
    <submittedName>
        <fullName evidence="1">RCG49231</fullName>
    </submittedName>
</protein>
<evidence type="ECO:0000313" key="2">
    <source>
        <dbReference type="Proteomes" id="UP000234681"/>
    </source>
</evidence>
<organism evidence="1 2">
    <name type="scientific">Rattus norvegicus</name>
    <name type="common">Rat</name>
    <dbReference type="NCBI Taxonomy" id="10116"/>
    <lineage>
        <taxon>Eukaryota</taxon>
        <taxon>Metazoa</taxon>
        <taxon>Chordata</taxon>
        <taxon>Craniata</taxon>
        <taxon>Vertebrata</taxon>
        <taxon>Euteleostomi</taxon>
        <taxon>Mammalia</taxon>
        <taxon>Eutheria</taxon>
        <taxon>Euarchontoglires</taxon>
        <taxon>Glires</taxon>
        <taxon>Rodentia</taxon>
        <taxon>Myomorpha</taxon>
        <taxon>Muroidea</taxon>
        <taxon>Muridae</taxon>
        <taxon>Murinae</taxon>
        <taxon>Rattus</taxon>
    </lineage>
</organism>
<proteinExistence type="predicted"/>
<sequence length="79" mass="7728">MVSCLHCSHNSIRTAPGTAGPPSFRAQALQASPRHPGCFSFPPGGDMGVPLPLPAGGVAAATLGGASVCLLASGLSECL</sequence>
<gene>
    <name evidence="1" type="ORF">rCG_49231</name>
</gene>
<dbReference type="AlphaFoldDB" id="A6J3I4"/>